<dbReference type="Gene3D" id="3.40.50.1010">
    <property type="entry name" value="5'-nuclease"/>
    <property type="match status" value="1"/>
</dbReference>
<name>A0A5B8RZK2_9BURK</name>
<dbReference type="Proteomes" id="UP000321199">
    <property type="component" value="Chromosome"/>
</dbReference>
<dbReference type="KEGG" id="cof:FOZ74_14730"/>
<dbReference type="InterPro" id="IPR029060">
    <property type="entry name" value="PIN-like_dom_sf"/>
</dbReference>
<dbReference type="OrthoDB" id="196926at2"/>
<reference evidence="1 2" key="1">
    <citation type="submission" date="2019-07" db="EMBL/GenBank/DDBJ databases">
        <title>Complete genome sequence of Comamonas sp. NLF 7-7 isolated from livestock.</title>
        <authorList>
            <person name="Kim D.H."/>
            <person name="Kim J.G."/>
        </authorList>
    </citation>
    <scope>NUCLEOTIDE SEQUENCE [LARGE SCALE GENOMIC DNA]</scope>
    <source>
        <strain evidence="1 2">NLF 7-7</strain>
    </source>
</reference>
<protein>
    <submittedName>
        <fullName evidence="1">PIN domain-containing protein</fullName>
    </submittedName>
</protein>
<dbReference type="EMBL" id="CP042344">
    <property type="protein sequence ID" value="QEA14182.1"/>
    <property type="molecule type" value="Genomic_DNA"/>
</dbReference>
<proteinExistence type="predicted"/>
<accession>A0A5B8RZK2</accession>
<dbReference type="AlphaFoldDB" id="A0A5B8RZK2"/>
<keyword evidence="2" id="KW-1185">Reference proteome</keyword>
<dbReference type="SUPFAM" id="SSF88723">
    <property type="entry name" value="PIN domain-like"/>
    <property type="match status" value="1"/>
</dbReference>
<sequence>MNVALLDTGPLVALFDEDDIAHDHYRQLLQQERAGWHLTTTWPCVVEASHFLPVQIGTRMLLWVEQGGVSVFPFDPEHLQEMRALMQRYTDGRRTRMDFADASLVWAAGETAIAQVWTIDVRDFSRYRLPDGRAFEIL</sequence>
<gene>
    <name evidence="1" type="ORF">FOZ74_14730</name>
</gene>
<evidence type="ECO:0000313" key="2">
    <source>
        <dbReference type="Proteomes" id="UP000321199"/>
    </source>
</evidence>
<evidence type="ECO:0000313" key="1">
    <source>
        <dbReference type="EMBL" id="QEA14182.1"/>
    </source>
</evidence>
<dbReference type="RefSeq" id="WP_146913763.1">
    <property type="nucleotide sequence ID" value="NZ_CP042344.1"/>
</dbReference>
<organism evidence="1 2">
    <name type="scientific">Comamonas flocculans</name>
    <dbReference type="NCBI Taxonomy" id="2597701"/>
    <lineage>
        <taxon>Bacteria</taxon>
        <taxon>Pseudomonadati</taxon>
        <taxon>Pseudomonadota</taxon>
        <taxon>Betaproteobacteria</taxon>
        <taxon>Burkholderiales</taxon>
        <taxon>Comamonadaceae</taxon>
        <taxon>Comamonas</taxon>
    </lineage>
</organism>